<sequence length="598" mass="65575">MAEDGRERGVDMVAVKKAKQGGFRTMPFILANDFCDRLATVGFSSNLITYLTLQLHLPLVDASNTLTNFHGTANLTPLVGGLIADSFAGRFWTITFGSVIYQLGMVCLTLSAALPSLRPPPCAKHAADCQRASSSHIAVLYVSLLFTSIGAGGTRPCVMAFGADQLELDAHGRSGTRRGKGPKWSFFNLYFFGIELAKLTAVTVVVYIQENVGWGWGLGVPTIAMFVAVIAFVSGYSLYVKMPPGGSPLVRLAQVVTAAFKKRKAVSPDPSRLYEDKEIDAGISTSGCLLHTDQLKFFDKAAIVTDGDVLPSGKPKLWRLSTVHRVEELKSILRMLPIWAAGILLVTSASHNSSFAIQQARTMDRDITPHFKIPPASMLIFTNLAMLLTLAFYDRVLVRVLRRFTGRPNGITHLQRAGVGMTIAMVANAVAALVERRRKSVAAASGMLDAPKGSSLPISVFWLVPQYAIHGIADAFMDVGRMEFLYDQAPESMRSTAAALYWLTMSVGSYLGTLLVTIVHAKTRRSGQWLQDNLNRGKLDNYYWLVFALQGLNLIYYYVCVKYYTFKPLETVEPEEEVELYRGIGKDGDDIKKGASLK</sequence>
<feature type="transmembrane region" description="Helical" evidence="5">
    <location>
        <begin position="373"/>
        <end position="393"/>
    </location>
</feature>
<feature type="transmembrane region" description="Helical" evidence="5">
    <location>
        <begin position="91"/>
        <end position="114"/>
    </location>
</feature>
<dbReference type="GO" id="GO:0016020">
    <property type="term" value="C:membrane"/>
    <property type="evidence" value="ECO:0007669"/>
    <property type="project" value="UniProtKB-SubCell"/>
</dbReference>
<dbReference type="PANTHER" id="PTHR11654">
    <property type="entry name" value="OLIGOPEPTIDE TRANSPORTER-RELATED"/>
    <property type="match status" value="1"/>
</dbReference>
<evidence type="ECO:0000256" key="2">
    <source>
        <dbReference type="ARBA" id="ARBA00022692"/>
    </source>
</evidence>
<name>A0A8J6BCI4_ZIZPA</name>
<dbReference type="InterPro" id="IPR000109">
    <property type="entry name" value="POT_fam"/>
</dbReference>
<dbReference type="GO" id="GO:0022857">
    <property type="term" value="F:transmembrane transporter activity"/>
    <property type="evidence" value="ECO:0007669"/>
    <property type="project" value="InterPro"/>
</dbReference>
<keyword evidence="2 5" id="KW-0812">Transmembrane</keyword>
<dbReference type="Proteomes" id="UP000729402">
    <property type="component" value="Unassembled WGS sequence"/>
</dbReference>
<keyword evidence="7" id="KW-1185">Reference proteome</keyword>
<evidence type="ECO:0000256" key="5">
    <source>
        <dbReference type="SAM" id="Phobius"/>
    </source>
</evidence>
<evidence type="ECO:0000313" key="6">
    <source>
        <dbReference type="EMBL" id="KAG8085572.1"/>
    </source>
</evidence>
<proteinExistence type="predicted"/>
<dbReference type="AlphaFoldDB" id="A0A8J6BCI4"/>
<organism evidence="6 7">
    <name type="scientific">Zizania palustris</name>
    <name type="common">Northern wild rice</name>
    <dbReference type="NCBI Taxonomy" id="103762"/>
    <lineage>
        <taxon>Eukaryota</taxon>
        <taxon>Viridiplantae</taxon>
        <taxon>Streptophyta</taxon>
        <taxon>Embryophyta</taxon>
        <taxon>Tracheophyta</taxon>
        <taxon>Spermatophyta</taxon>
        <taxon>Magnoliopsida</taxon>
        <taxon>Liliopsida</taxon>
        <taxon>Poales</taxon>
        <taxon>Poaceae</taxon>
        <taxon>BOP clade</taxon>
        <taxon>Oryzoideae</taxon>
        <taxon>Oryzeae</taxon>
        <taxon>Zizaniinae</taxon>
        <taxon>Zizania</taxon>
    </lineage>
</organism>
<feature type="transmembrane region" description="Helical" evidence="5">
    <location>
        <begin position="414"/>
        <end position="434"/>
    </location>
</feature>
<keyword evidence="3 5" id="KW-1133">Transmembrane helix</keyword>
<dbReference type="OrthoDB" id="8904098at2759"/>
<gene>
    <name evidence="6" type="ORF">GUJ93_ZPchr0010g9951</name>
</gene>
<feature type="transmembrane region" description="Helical" evidence="5">
    <location>
        <begin position="214"/>
        <end position="239"/>
    </location>
</feature>
<comment type="subcellular location">
    <subcellularLocation>
        <location evidence="1">Membrane</location>
        <topology evidence="1">Multi-pass membrane protein</topology>
    </subcellularLocation>
</comment>
<comment type="caution">
    <text evidence="6">The sequence shown here is derived from an EMBL/GenBank/DDBJ whole genome shotgun (WGS) entry which is preliminary data.</text>
</comment>
<evidence type="ECO:0000313" key="7">
    <source>
        <dbReference type="Proteomes" id="UP000729402"/>
    </source>
</evidence>
<accession>A0A8J6BCI4</accession>
<reference evidence="6" key="1">
    <citation type="journal article" date="2021" name="bioRxiv">
        <title>Whole Genome Assembly and Annotation of Northern Wild Rice, Zizania palustris L., Supports a Whole Genome Duplication in the Zizania Genus.</title>
        <authorList>
            <person name="Haas M."/>
            <person name="Kono T."/>
            <person name="Macchietto M."/>
            <person name="Millas R."/>
            <person name="McGilp L."/>
            <person name="Shao M."/>
            <person name="Duquette J."/>
            <person name="Hirsch C.N."/>
            <person name="Kimball J."/>
        </authorList>
    </citation>
    <scope>NUCLEOTIDE SEQUENCE</scope>
    <source>
        <tissue evidence="6">Fresh leaf tissue</tissue>
    </source>
</reference>
<feature type="transmembrane region" description="Helical" evidence="5">
    <location>
        <begin position="454"/>
        <end position="477"/>
    </location>
</feature>
<feature type="transmembrane region" description="Helical" evidence="5">
    <location>
        <begin position="498"/>
        <end position="521"/>
    </location>
</feature>
<feature type="transmembrane region" description="Helical" evidence="5">
    <location>
        <begin position="187"/>
        <end position="208"/>
    </location>
</feature>
<dbReference type="EMBL" id="JAAALK010000082">
    <property type="protein sequence ID" value="KAG8085572.1"/>
    <property type="molecule type" value="Genomic_DNA"/>
</dbReference>
<evidence type="ECO:0000256" key="1">
    <source>
        <dbReference type="ARBA" id="ARBA00004141"/>
    </source>
</evidence>
<evidence type="ECO:0000256" key="4">
    <source>
        <dbReference type="ARBA" id="ARBA00023136"/>
    </source>
</evidence>
<evidence type="ECO:0008006" key="8">
    <source>
        <dbReference type="Google" id="ProtNLM"/>
    </source>
</evidence>
<reference evidence="6" key="2">
    <citation type="submission" date="2021-02" db="EMBL/GenBank/DDBJ databases">
        <authorList>
            <person name="Kimball J.A."/>
            <person name="Haas M.W."/>
            <person name="Macchietto M."/>
            <person name="Kono T."/>
            <person name="Duquette J."/>
            <person name="Shao M."/>
        </authorList>
    </citation>
    <scope>NUCLEOTIDE SEQUENCE</scope>
    <source>
        <tissue evidence="6">Fresh leaf tissue</tissue>
    </source>
</reference>
<evidence type="ECO:0000256" key="3">
    <source>
        <dbReference type="ARBA" id="ARBA00022989"/>
    </source>
</evidence>
<dbReference type="Pfam" id="PF00854">
    <property type="entry name" value="PTR2"/>
    <property type="match status" value="1"/>
</dbReference>
<protein>
    <recommendedName>
        <fullName evidence="8">Protein NRT1/ PTR FAMILY 3.1</fullName>
    </recommendedName>
</protein>
<keyword evidence="4 5" id="KW-0472">Membrane</keyword>
<feature type="transmembrane region" description="Helical" evidence="5">
    <location>
        <begin position="541"/>
        <end position="559"/>
    </location>
</feature>